<dbReference type="AlphaFoldDB" id="A0A5B7EJD3"/>
<dbReference type="EMBL" id="VSRR010002802">
    <property type="protein sequence ID" value="MPC33306.1"/>
    <property type="molecule type" value="Genomic_DNA"/>
</dbReference>
<sequence length="124" mass="13190">MDASTTITKCIRTPSPGKINKSTKTDIDCATCSYASVAASFPPCTAESAGPPHPPTTHKQVVLIRSLDSSRCFIHPTKVSRAVCGSIFVKKYIEQTLAITGGGRGIKFEVANLDHLEQAPESVT</sequence>
<keyword evidence="2" id="KW-1185">Reference proteome</keyword>
<evidence type="ECO:0000313" key="2">
    <source>
        <dbReference type="Proteomes" id="UP000324222"/>
    </source>
</evidence>
<reference evidence="1 2" key="1">
    <citation type="submission" date="2019-05" db="EMBL/GenBank/DDBJ databases">
        <title>Another draft genome of Portunus trituberculatus and its Hox gene families provides insights of decapod evolution.</title>
        <authorList>
            <person name="Jeong J.-H."/>
            <person name="Song I."/>
            <person name="Kim S."/>
            <person name="Choi T."/>
            <person name="Kim D."/>
            <person name="Ryu S."/>
            <person name="Kim W."/>
        </authorList>
    </citation>
    <scope>NUCLEOTIDE SEQUENCE [LARGE SCALE GENOMIC DNA]</scope>
    <source>
        <tissue evidence="1">Muscle</tissue>
    </source>
</reference>
<protein>
    <submittedName>
        <fullName evidence="1">Uncharacterized protein</fullName>
    </submittedName>
</protein>
<proteinExistence type="predicted"/>
<name>A0A5B7EJD3_PORTR</name>
<gene>
    <name evidence="1" type="ORF">E2C01_026650</name>
</gene>
<accession>A0A5B7EJD3</accession>
<evidence type="ECO:0000313" key="1">
    <source>
        <dbReference type="EMBL" id="MPC33306.1"/>
    </source>
</evidence>
<organism evidence="1 2">
    <name type="scientific">Portunus trituberculatus</name>
    <name type="common">Swimming crab</name>
    <name type="synonym">Neptunus trituberculatus</name>
    <dbReference type="NCBI Taxonomy" id="210409"/>
    <lineage>
        <taxon>Eukaryota</taxon>
        <taxon>Metazoa</taxon>
        <taxon>Ecdysozoa</taxon>
        <taxon>Arthropoda</taxon>
        <taxon>Crustacea</taxon>
        <taxon>Multicrustacea</taxon>
        <taxon>Malacostraca</taxon>
        <taxon>Eumalacostraca</taxon>
        <taxon>Eucarida</taxon>
        <taxon>Decapoda</taxon>
        <taxon>Pleocyemata</taxon>
        <taxon>Brachyura</taxon>
        <taxon>Eubrachyura</taxon>
        <taxon>Portunoidea</taxon>
        <taxon>Portunidae</taxon>
        <taxon>Portuninae</taxon>
        <taxon>Portunus</taxon>
    </lineage>
</organism>
<comment type="caution">
    <text evidence="1">The sequence shown here is derived from an EMBL/GenBank/DDBJ whole genome shotgun (WGS) entry which is preliminary data.</text>
</comment>
<dbReference type="Proteomes" id="UP000324222">
    <property type="component" value="Unassembled WGS sequence"/>
</dbReference>